<evidence type="ECO:0000313" key="8">
    <source>
        <dbReference type="EMBL" id="SDM42834.1"/>
    </source>
</evidence>
<evidence type="ECO:0000256" key="6">
    <source>
        <dbReference type="ARBA" id="ARBA00049660"/>
    </source>
</evidence>
<keyword evidence="5 7" id="KW-0472">Membrane</keyword>
<feature type="transmembrane region" description="Helical" evidence="7">
    <location>
        <begin position="43"/>
        <end position="64"/>
    </location>
</feature>
<dbReference type="GO" id="GO:0015499">
    <property type="term" value="F:formate transmembrane transporter activity"/>
    <property type="evidence" value="ECO:0007669"/>
    <property type="project" value="TreeGrafter"/>
</dbReference>
<comment type="subcellular location">
    <subcellularLocation>
        <location evidence="1">Membrane</location>
        <topology evidence="1">Multi-pass membrane protein</topology>
    </subcellularLocation>
</comment>
<feature type="transmembrane region" description="Helical" evidence="7">
    <location>
        <begin position="244"/>
        <end position="273"/>
    </location>
</feature>
<evidence type="ECO:0000256" key="3">
    <source>
        <dbReference type="ARBA" id="ARBA00022692"/>
    </source>
</evidence>
<feature type="transmembrane region" description="Helical" evidence="7">
    <location>
        <begin position="172"/>
        <end position="193"/>
    </location>
</feature>
<dbReference type="PROSITE" id="PS01006">
    <property type="entry name" value="FORMATE_NITRITE_TP_2"/>
    <property type="match status" value="1"/>
</dbReference>
<accession>A0A1G9T504</accession>
<dbReference type="PANTHER" id="PTHR30520">
    <property type="entry name" value="FORMATE TRANSPORTER-RELATED"/>
    <property type="match status" value="1"/>
</dbReference>
<sequence>MNSSPPCPLPEKPSEKRFLTPAETTCLIAENGKRVLNQSTSRTLVLSLLAGFYIAFGAQLATIVTHDAAGVIGDGLTRFVAGSVFSLGLILVVICGAELFTGNSLLTKAALHGHITWSNIARNWVVVLAGNLVGSLLFAWMMFHSQLWEQGQIAERAIAIAQAKVELSFSAALIRGILCNWLVCLAVFMATAARDVSGKILACYVPIMAFVASGFEHSIANMYYIPTGLLLSGVSGLEAPHITWGGFLANLVPVTLGNILGGVIFVGFAYWYIHLRGTKKA</sequence>
<dbReference type="PROSITE" id="PS01005">
    <property type="entry name" value="FORMATE_NITRITE_TP_1"/>
    <property type="match status" value="1"/>
</dbReference>
<dbReference type="PANTHER" id="PTHR30520:SF6">
    <property type="entry name" value="FORMATE_NITRATE FAMILY TRANSPORTER (EUROFUNG)"/>
    <property type="match status" value="1"/>
</dbReference>
<evidence type="ECO:0000256" key="2">
    <source>
        <dbReference type="ARBA" id="ARBA00022448"/>
    </source>
</evidence>
<keyword evidence="2" id="KW-0813">Transport</keyword>
<dbReference type="AlphaFoldDB" id="A0A1G9T504"/>
<dbReference type="Proteomes" id="UP000182146">
    <property type="component" value="Unassembled WGS sequence"/>
</dbReference>
<dbReference type="Pfam" id="PF01226">
    <property type="entry name" value="Form_Nir_trans"/>
    <property type="match status" value="1"/>
</dbReference>
<evidence type="ECO:0000256" key="7">
    <source>
        <dbReference type="SAM" id="Phobius"/>
    </source>
</evidence>
<dbReference type="RefSeq" id="WP_052446394.1">
    <property type="nucleotide sequence ID" value="NZ_FNGU01000006.1"/>
</dbReference>
<reference evidence="8 9" key="1">
    <citation type="submission" date="2016-10" db="EMBL/GenBank/DDBJ databases">
        <authorList>
            <person name="de Groot N.N."/>
        </authorList>
    </citation>
    <scope>NUCLEOTIDE SEQUENCE [LARGE SCALE GENOMIC DNA]</scope>
    <source>
        <strain evidence="8 9">DSM 17813</strain>
    </source>
</reference>
<feature type="transmembrane region" description="Helical" evidence="7">
    <location>
        <begin position="121"/>
        <end position="143"/>
    </location>
</feature>
<dbReference type="EMBL" id="FNGU01000006">
    <property type="protein sequence ID" value="SDM42834.1"/>
    <property type="molecule type" value="Genomic_DNA"/>
</dbReference>
<evidence type="ECO:0000256" key="5">
    <source>
        <dbReference type="ARBA" id="ARBA00023136"/>
    </source>
</evidence>
<feature type="transmembrane region" description="Helical" evidence="7">
    <location>
        <begin position="76"/>
        <end position="100"/>
    </location>
</feature>
<dbReference type="FunFam" id="1.20.1080.10:FF:000011">
    <property type="entry name" value="Formate family transporter"/>
    <property type="match status" value="1"/>
</dbReference>
<dbReference type="NCBIfam" id="TIGR00790">
    <property type="entry name" value="fnt"/>
    <property type="match status" value="1"/>
</dbReference>
<dbReference type="GO" id="GO:0005886">
    <property type="term" value="C:plasma membrane"/>
    <property type="evidence" value="ECO:0007669"/>
    <property type="project" value="TreeGrafter"/>
</dbReference>
<dbReference type="InterPro" id="IPR000292">
    <property type="entry name" value="For/NO2_transpt"/>
</dbReference>
<organism evidence="8 9">
    <name type="scientific">Geoalkalibacter ferrihydriticus</name>
    <dbReference type="NCBI Taxonomy" id="392333"/>
    <lineage>
        <taxon>Bacteria</taxon>
        <taxon>Pseudomonadati</taxon>
        <taxon>Thermodesulfobacteriota</taxon>
        <taxon>Desulfuromonadia</taxon>
        <taxon>Desulfuromonadales</taxon>
        <taxon>Geoalkalibacteraceae</taxon>
        <taxon>Geoalkalibacter</taxon>
    </lineage>
</organism>
<feature type="transmembrane region" description="Helical" evidence="7">
    <location>
        <begin position="200"/>
        <end position="224"/>
    </location>
</feature>
<evidence type="ECO:0000313" key="9">
    <source>
        <dbReference type="Proteomes" id="UP000182146"/>
    </source>
</evidence>
<dbReference type="InterPro" id="IPR024002">
    <property type="entry name" value="For/NO2_transpt_CS"/>
</dbReference>
<proteinExistence type="inferred from homology"/>
<protein>
    <submittedName>
        <fullName evidence="8">Formate/nitrite transporter</fullName>
    </submittedName>
</protein>
<dbReference type="Gene3D" id="1.20.1080.10">
    <property type="entry name" value="Glycerol uptake facilitator protein"/>
    <property type="match status" value="1"/>
</dbReference>
<keyword evidence="4 7" id="KW-1133">Transmembrane helix</keyword>
<keyword evidence="3 7" id="KW-0812">Transmembrane</keyword>
<dbReference type="InterPro" id="IPR023271">
    <property type="entry name" value="Aquaporin-like"/>
</dbReference>
<dbReference type="STRING" id="392333.SAMN05660860_02488"/>
<comment type="similarity">
    <text evidence="6">Belongs to the FNT transporter (TC 1.A.16) family.</text>
</comment>
<evidence type="ECO:0000256" key="1">
    <source>
        <dbReference type="ARBA" id="ARBA00004141"/>
    </source>
</evidence>
<evidence type="ECO:0000256" key="4">
    <source>
        <dbReference type="ARBA" id="ARBA00022989"/>
    </source>
</evidence>
<dbReference type="OrthoDB" id="9786493at2"/>
<gene>
    <name evidence="8" type="ORF">SAMN05660860_02488</name>
</gene>
<name>A0A1G9T504_9BACT</name>